<dbReference type="EMBL" id="CAJVPU010000367">
    <property type="protein sequence ID" value="CAG8448207.1"/>
    <property type="molecule type" value="Genomic_DNA"/>
</dbReference>
<proteinExistence type="predicted"/>
<organism evidence="1 2">
    <name type="scientific">Dentiscutata heterogama</name>
    <dbReference type="NCBI Taxonomy" id="1316150"/>
    <lineage>
        <taxon>Eukaryota</taxon>
        <taxon>Fungi</taxon>
        <taxon>Fungi incertae sedis</taxon>
        <taxon>Mucoromycota</taxon>
        <taxon>Glomeromycotina</taxon>
        <taxon>Glomeromycetes</taxon>
        <taxon>Diversisporales</taxon>
        <taxon>Gigasporaceae</taxon>
        <taxon>Dentiscutata</taxon>
    </lineage>
</organism>
<dbReference type="Proteomes" id="UP000789702">
    <property type="component" value="Unassembled WGS sequence"/>
</dbReference>
<keyword evidence="2" id="KW-1185">Reference proteome</keyword>
<protein>
    <submittedName>
        <fullName evidence="1">1652_t:CDS:1</fullName>
    </submittedName>
</protein>
<gene>
    <name evidence="1" type="ORF">DHETER_LOCUS690</name>
</gene>
<evidence type="ECO:0000313" key="1">
    <source>
        <dbReference type="EMBL" id="CAG8448207.1"/>
    </source>
</evidence>
<evidence type="ECO:0000313" key="2">
    <source>
        <dbReference type="Proteomes" id="UP000789702"/>
    </source>
</evidence>
<reference evidence="1" key="1">
    <citation type="submission" date="2021-06" db="EMBL/GenBank/DDBJ databases">
        <authorList>
            <person name="Kallberg Y."/>
            <person name="Tangrot J."/>
            <person name="Rosling A."/>
        </authorList>
    </citation>
    <scope>NUCLEOTIDE SEQUENCE</scope>
    <source>
        <strain evidence="1">IL203A</strain>
    </source>
</reference>
<accession>A0ACA9K271</accession>
<sequence length="152" mass="16768">MSNVESVVVAVVISESTRVRGLRFEVDIVEMVRFVIQCKNWVTTNIGTIMLNHIPIINYYKSKVIFTGRPIVDELLGVLIRTQQPNGTIGIIVAPSMNNFTPGAIDAAVEIAESSAPTYPIIVTGKAQLPKYLINAVLSRLLNRPYTFVLLP</sequence>
<name>A0ACA9K271_9GLOM</name>
<comment type="caution">
    <text evidence="1">The sequence shown here is derived from an EMBL/GenBank/DDBJ whole genome shotgun (WGS) entry which is preliminary data.</text>
</comment>